<evidence type="ECO:0000256" key="1">
    <source>
        <dbReference type="SAM" id="MobiDB-lite"/>
    </source>
</evidence>
<name>A0A4Z1PGX2_9PEZI</name>
<evidence type="ECO:0000313" key="3">
    <source>
        <dbReference type="Proteomes" id="UP000298493"/>
    </source>
</evidence>
<dbReference type="EMBL" id="SNSC02000010">
    <property type="protein sequence ID" value="TID20874.1"/>
    <property type="molecule type" value="Genomic_DNA"/>
</dbReference>
<protein>
    <submittedName>
        <fullName evidence="2">Uncharacterized protein</fullName>
    </submittedName>
</protein>
<dbReference type="Proteomes" id="UP000298493">
    <property type="component" value="Unassembled WGS sequence"/>
</dbReference>
<gene>
    <name evidence="2" type="ORF">E6O75_ATG05639</name>
</gene>
<keyword evidence="3" id="KW-1185">Reference proteome</keyword>
<comment type="caution">
    <text evidence="2">The sequence shown here is derived from an EMBL/GenBank/DDBJ whole genome shotgun (WGS) entry which is preliminary data.</text>
</comment>
<feature type="compositionally biased region" description="Low complexity" evidence="1">
    <location>
        <begin position="65"/>
        <end position="75"/>
    </location>
</feature>
<sequence>MWVVYFLPLFPENYMSWDGVFHRGLPLLVYVLVTSSSFSSRCPARISITMTTLEDQNYEATGTSPPQQQQLPPQQNNGAEIQ</sequence>
<dbReference type="AlphaFoldDB" id="A0A4Z1PGX2"/>
<organism evidence="2 3">
    <name type="scientific">Venturia nashicola</name>
    <dbReference type="NCBI Taxonomy" id="86259"/>
    <lineage>
        <taxon>Eukaryota</taxon>
        <taxon>Fungi</taxon>
        <taxon>Dikarya</taxon>
        <taxon>Ascomycota</taxon>
        <taxon>Pezizomycotina</taxon>
        <taxon>Dothideomycetes</taxon>
        <taxon>Pleosporomycetidae</taxon>
        <taxon>Venturiales</taxon>
        <taxon>Venturiaceae</taxon>
        <taxon>Venturia</taxon>
    </lineage>
</organism>
<accession>A0A4Z1PGX2</accession>
<reference evidence="2 3" key="1">
    <citation type="submission" date="2019-04" db="EMBL/GenBank/DDBJ databases">
        <title>High contiguity whole genome sequence and gene annotation resource for two Venturia nashicola isolates.</title>
        <authorList>
            <person name="Prokchorchik M."/>
            <person name="Won K."/>
            <person name="Lee Y."/>
            <person name="Choi E.D."/>
            <person name="Segonzac C."/>
            <person name="Sohn K.H."/>
        </authorList>
    </citation>
    <scope>NUCLEOTIDE SEQUENCE [LARGE SCALE GENOMIC DNA]</scope>
    <source>
        <strain evidence="2 3">PRI2</strain>
    </source>
</reference>
<evidence type="ECO:0000313" key="2">
    <source>
        <dbReference type="EMBL" id="TID20874.1"/>
    </source>
</evidence>
<proteinExistence type="predicted"/>
<feature type="region of interest" description="Disordered" evidence="1">
    <location>
        <begin position="56"/>
        <end position="82"/>
    </location>
</feature>